<dbReference type="Gene3D" id="1.10.1040.10">
    <property type="entry name" value="N-(1-d-carboxylethyl)-l-norvaline Dehydrogenase, domain 2"/>
    <property type="match status" value="1"/>
</dbReference>
<dbReference type="GO" id="GO:0006574">
    <property type="term" value="P:L-valine catabolic process"/>
    <property type="evidence" value="ECO:0007669"/>
    <property type="project" value="UniProtKB-UniPathway"/>
</dbReference>
<evidence type="ECO:0000256" key="2">
    <source>
        <dbReference type="ARBA" id="ARBA00022456"/>
    </source>
</evidence>
<dbReference type="Pfam" id="PF03446">
    <property type="entry name" value="NAD_binding_2"/>
    <property type="match status" value="1"/>
</dbReference>
<dbReference type="PANTHER" id="PTHR22981:SF7">
    <property type="entry name" value="3-HYDROXYISOBUTYRATE DEHYDROGENASE, MITOCHONDRIAL"/>
    <property type="match status" value="1"/>
</dbReference>
<dbReference type="RefSeq" id="WP_126128540.1">
    <property type="nucleotide sequence ID" value="NZ_CP034464.1"/>
</dbReference>
<dbReference type="PROSITE" id="PS00895">
    <property type="entry name" value="3_HYDROXYISOBUT_DH"/>
    <property type="match status" value="1"/>
</dbReference>
<dbReference type="InterPro" id="IPR011548">
    <property type="entry name" value="HIBADH"/>
</dbReference>
<dbReference type="OrthoDB" id="9777604at2"/>
<evidence type="ECO:0000256" key="3">
    <source>
        <dbReference type="ARBA" id="ARBA00023002"/>
    </source>
</evidence>
<evidence type="ECO:0000256" key="1">
    <source>
        <dbReference type="ARBA" id="ARBA00009080"/>
    </source>
</evidence>
<dbReference type="InterPro" id="IPR015815">
    <property type="entry name" value="HIBADH-related"/>
</dbReference>
<protein>
    <recommendedName>
        <fullName evidence="6">3-hydroxyisobutyrate dehydrogenase</fullName>
        <shortName evidence="6">HIBADH</shortName>
        <ecNumber evidence="6">1.1.1.31</ecNumber>
    </recommendedName>
</protein>
<dbReference type="InterPro" id="IPR006115">
    <property type="entry name" value="6PGDH_NADP-bd"/>
</dbReference>
<gene>
    <name evidence="9" type="primary">mmsB</name>
    <name evidence="9" type="ORF">EJN92_14855</name>
</gene>
<comment type="catalytic activity">
    <reaction evidence="6">
        <text>3-hydroxy-2-methylpropanoate + NAD(+) = 2-methyl-3-oxopropanoate + NADH + H(+)</text>
        <dbReference type="Rhea" id="RHEA:17681"/>
        <dbReference type="ChEBI" id="CHEBI:11805"/>
        <dbReference type="ChEBI" id="CHEBI:15378"/>
        <dbReference type="ChEBI" id="CHEBI:57540"/>
        <dbReference type="ChEBI" id="CHEBI:57700"/>
        <dbReference type="ChEBI" id="CHEBI:57945"/>
        <dbReference type="EC" id="1.1.1.31"/>
    </reaction>
</comment>
<dbReference type="InterPro" id="IPR013328">
    <property type="entry name" value="6PGD_dom2"/>
</dbReference>
<dbReference type="KEGG" id="upv:EJN92_14855"/>
<dbReference type="Pfam" id="PF14833">
    <property type="entry name" value="NAD_binding_11"/>
    <property type="match status" value="1"/>
</dbReference>
<keyword evidence="3 6" id="KW-0560">Oxidoreductase</keyword>
<dbReference type="PANTHER" id="PTHR22981">
    <property type="entry name" value="3-HYDROXYISOBUTYRATE DEHYDROGENASE-RELATED"/>
    <property type="match status" value="1"/>
</dbReference>
<dbReference type="GO" id="GO:0050661">
    <property type="term" value="F:NADP binding"/>
    <property type="evidence" value="ECO:0007669"/>
    <property type="project" value="InterPro"/>
</dbReference>
<dbReference type="PIRSF" id="PIRSF000103">
    <property type="entry name" value="HIBADH"/>
    <property type="match status" value="1"/>
</dbReference>
<name>A0A3Q9BS71_9BURK</name>
<comment type="pathway">
    <text evidence="6">Amino-acid degradation; L-valine degradation.</text>
</comment>
<proteinExistence type="inferred from homology"/>
<comment type="similarity">
    <text evidence="1 6">Belongs to the HIBADH-related family.</text>
</comment>
<dbReference type="FunFam" id="1.10.1040.10:FF:000006">
    <property type="entry name" value="3-hydroxyisobutyrate dehydrogenase"/>
    <property type="match status" value="1"/>
</dbReference>
<dbReference type="InterPro" id="IPR036291">
    <property type="entry name" value="NAD(P)-bd_dom_sf"/>
</dbReference>
<accession>A0A3Q9BS71</accession>
<evidence type="ECO:0000259" key="8">
    <source>
        <dbReference type="Pfam" id="PF14833"/>
    </source>
</evidence>
<dbReference type="GO" id="GO:0051287">
    <property type="term" value="F:NAD binding"/>
    <property type="evidence" value="ECO:0007669"/>
    <property type="project" value="InterPro"/>
</dbReference>
<dbReference type="EMBL" id="CP034464">
    <property type="protein sequence ID" value="AZP13164.1"/>
    <property type="molecule type" value="Genomic_DNA"/>
</dbReference>
<dbReference type="AlphaFoldDB" id="A0A3Q9BS71"/>
<feature type="domain" description="3-hydroxyisobutyrate dehydrogenase-like NAD-binding" evidence="8">
    <location>
        <begin position="176"/>
        <end position="302"/>
    </location>
</feature>
<evidence type="ECO:0000256" key="6">
    <source>
        <dbReference type="RuleBase" id="RU910714"/>
    </source>
</evidence>
<keyword evidence="2 6" id="KW-0101">Branched-chain amino acid catabolism</keyword>
<keyword evidence="4 6" id="KW-0520">NAD</keyword>
<dbReference type="InterPro" id="IPR008927">
    <property type="entry name" value="6-PGluconate_DH-like_C_sf"/>
</dbReference>
<evidence type="ECO:0000313" key="10">
    <source>
        <dbReference type="Proteomes" id="UP000275663"/>
    </source>
</evidence>
<dbReference type="UniPathway" id="UPA00362"/>
<dbReference type="Proteomes" id="UP000275663">
    <property type="component" value="Chromosome"/>
</dbReference>
<dbReference type="Gene3D" id="3.40.50.720">
    <property type="entry name" value="NAD(P)-binding Rossmann-like Domain"/>
    <property type="match status" value="1"/>
</dbReference>
<feature type="domain" description="6-phosphogluconate dehydrogenase NADP-binding" evidence="7">
    <location>
        <begin position="6"/>
        <end position="173"/>
    </location>
</feature>
<dbReference type="EC" id="1.1.1.31" evidence="6"/>
<evidence type="ECO:0000256" key="4">
    <source>
        <dbReference type="ARBA" id="ARBA00023027"/>
    </source>
</evidence>
<dbReference type="SUPFAM" id="SSF48179">
    <property type="entry name" value="6-phosphogluconate dehydrogenase C-terminal domain-like"/>
    <property type="match status" value="1"/>
</dbReference>
<organism evidence="9 10">
    <name type="scientific">Undibacterium parvum</name>
    <dbReference type="NCBI Taxonomy" id="401471"/>
    <lineage>
        <taxon>Bacteria</taxon>
        <taxon>Pseudomonadati</taxon>
        <taxon>Pseudomonadota</taxon>
        <taxon>Betaproteobacteria</taxon>
        <taxon>Burkholderiales</taxon>
        <taxon>Oxalobacteraceae</taxon>
        <taxon>Undibacterium</taxon>
    </lineage>
</organism>
<reference evidence="9 10" key="1">
    <citation type="journal article" date="2011" name="Int. J. Syst. Evol. Microbiol.">
        <title>Description of Undibacterium oligocarboniphilum sp. nov., isolated from purified water, and Undibacterium pigrum strain CCUG 49012 as the type strain of Undibacterium parvum sp. nov., and emended descriptions of the genus Undibacterium and the species Undibacterium pigrum.</title>
        <authorList>
            <person name="Eder W."/>
            <person name="Wanner G."/>
            <person name="Ludwig W."/>
            <person name="Busse H.J."/>
            <person name="Ziemke-Kageler F."/>
            <person name="Lang E."/>
        </authorList>
    </citation>
    <scope>NUCLEOTIDE SEQUENCE [LARGE SCALE GENOMIC DNA]</scope>
    <source>
        <strain evidence="9 10">DSM 23061</strain>
    </source>
</reference>
<sequence length="308" mass="31255">MSSSSKIAFIGLGNMGAPMALNLLRAGHQLSVYDLSASALQVVREAGASIADSAAAAVQVADIVISMLPASRHVEQLYLGSAVGSSTEVPGILGQIAAHALIIDCSTIAALTSQKIALAAQARGLAMLDAPVSGGTLGAAAGTLTFIVGGSARDLERARPVLAAMGKNIFHAGGNGAGQTAKICNNMLLGILMAGTAEALALGVANGLDPKVLSDIMSKSSGRNWALEQYNPYPGVMENVPAARGYSGGFGVDLMYKDLGLATEAALSAQATIPLGELARNLYAMHSKNGAGAEDFSSILKLFQNTSK</sequence>
<dbReference type="GO" id="GO:0008442">
    <property type="term" value="F:3-hydroxyisobutyrate dehydrogenase activity"/>
    <property type="evidence" value="ECO:0007669"/>
    <property type="project" value="UniProtKB-EC"/>
</dbReference>
<dbReference type="NCBIfam" id="TIGR01692">
    <property type="entry name" value="HIBADH"/>
    <property type="match status" value="1"/>
</dbReference>
<keyword evidence="10" id="KW-1185">Reference proteome</keyword>
<dbReference type="SUPFAM" id="SSF51735">
    <property type="entry name" value="NAD(P)-binding Rossmann-fold domains"/>
    <property type="match status" value="1"/>
</dbReference>
<evidence type="ECO:0000313" key="9">
    <source>
        <dbReference type="EMBL" id="AZP13164.1"/>
    </source>
</evidence>
<dbReference type="InterPro" id="IPR029154">
    <property type="entry name" value="HIBADH-like_NADP-bd"/>
</dbReference>
<feature type="active site" evidence="5">
    <location>
        <position position="182"/>
    </location>
</feature>
<evidence type="ECO:0000256" key="5">
    <source>
        <dbReference type="PIRSR" id="PIRSR000103-1"/>
    </source>
</evidence>
<evidence type="ECO:0000259" key="7">
    <source>
        <dbReference type="Pfam" id="PF03446"/>
    </source>
</evidence>
<dbReference type="InterPro" id="IPR002204">
    <property type="entry name" value="3-OH-isobutyrate_DH-rel_CS"/>
</dbReference>